<sequence>MNDSSQLLKAQSVPDPEQLNAPGRSKRAWILWLLTLLVPGGAQLVTGYKRLGRKALTVTITVWVALLVLVVWALMNRSSLLDVFSRPWVLVLVGVVLAALAVGWLLLFVHTYRITKPTMLAPGMRGIITAFTVLAVVVTTGGLGYGSYIAFKSKATLGSIFASGPAVDPIDGRYNILVLGGDAGKSRVGLRPDSAQVWSIDAKSGRAVVISIPRNLQNAPFPEDSPMHEVYPNGFNCGDACIFNAIYPTVEQKYADKYPDTDDPGAVATMEAASAVTGLKIQMYVTVDMGGFEHLIDALGGVKITSGGWVPYNGKRDPNTGLRTKWFGPGEHHFTGKQALWFARSRDFTTDYHRIRRQQCLQQAMVNQFTPQNVLTNFTQIMDSGEEIVRTNIPQSQLGSFIGLAEKTRKHTFLKLTLGAPDFGKPGDLFSTYPDYDLIHQRIDQLVDKATDDGAKAQENASSKSEPKKKEAAPKSSGKQSSAKPKPEVTQSSPESSSEASLGVEDQVITTQRDGSPITEKYLQELEYIGDTGRIEQIAQNNDSCKAG</sequence>
<feature type="transmembrane region" description="Helical" evidence="3">
    <location>
        <begin position="29"/>
        <end position="48"/>
    </location>
</feature>
<keyword evidence="3" id="KW-1133">Transmembrane helix</keyword>
<feature type="domain" description="Cell envelope-related transcriptional attenuator" evidence="4">
    <location>
        <begin position="192"/>
        <end position="368"/>
    </location>
</feature>
<feature type="region of interest" description="Disordered" evidence="2">
    <location>
        <begin position="1"/>
        <end position="20"/>
    </location>
</feature>
<feature type="transmembrane region" description="Helical" evidence="3">
    <location>
        <begin position="55"/>
        <end position="75"/>
    </location>
</feature>
<dbReference type="RefSeq" id="WP_285332820.1">
    <property type="nucleotide sequence ID" value="NZ_JASODW010000003.1"/>
</dbReference>
<evidence type="ECO:0000259" key="4">
    <source>
        <dbReference type="Pfam" id="PF03816"/>
    </source>
</evidence>
<feature type="region of interest" description="Disordered" evidence="2">
    <location>
        <begin position="452"/>
        <end position="519"/>
    </location>
</feature>
<organism evidence="5 6">
    <name type="scientific">Pseudoglutamicibacter cumminsii</name>
    <dbReference type="NCBI Taxonomy" id="156979"/>
    <lineage>
        <taxon>Bacteria</taxon>
        <taxon>Bacillati</taxon>
        <taxon>Actinomycetota</taxon>
        <taxon>Actinomycetes</taxon>
        <taxon>Micrococcales</taxon>
        <taxon>Micrococcaceae</taxon>
        <taxon>Pseudoglutamicibacter</taxon>
    </lineage>
</organism>
<dbReference type="Pfam" id="PF03816">
    <property type="entry name" value="LytR_cpsA_psr"/>
    <property type="match status" value="1"/>
</dbReference>
<evidence type="ECO:0000256" key="3">
    <source>
        <dbReference type="SAM" id="Phobius"/>
    </source>
</evidence>
<dbReference type="Proteomes" id="UP001240483">
    <property type="component" value="Unassembled WGS sequence"/>
</dbReference>
<name>A0AAP4CAW0_9MICC</name>
<keyword evidence="3" id="KW-0812">Transmembrane</keyword>
<keyword evidence="3" id="KW-0472">Membrane</keyword>
<dbReference type="PANTHER" id="PTHR33392">
    <property type="entry name" value="POLYISOPRENYL-TEICHOIC ACID--PEPTIDOGLYCAN TEICHOIC ACID TRANSFERASE TAGU"/>
    <property type="match status" value="1"/>
</dbReference>
<feature type="transmembrane region" description="Helical" evidence="3">
    <location>
        <begin position="87"/>
        <end position="109"/>
    </location>
</feature>
<proteinExistence type="inferred from homology"/>
<dbReference type="Gene3D" id="3.40.630.190">
    <property type="entry name" value="LCP protein"/>
    <property type="match status" value="1"/>
</dbReference>
<dbReference type="EMBL" id="JASODW010000003">
    <property type="protein sequence ID" value="MDK6274896.1"/>
    <property type="molecule type" value="Genomic_DNA"/>
</dbReference>
<protein>
    <submittedName>
        <fullName evidence="5">LCP family protein</fullName>
    </submittedName>
</protein>
<feature type="transmembrane region" description="Helical" evidence="3">
    <location>
        <begin position="130"/>
        <end position="151"/>
    </location>
</feature>
<feature type="compositionally biased region" description="Low complexity" evidence="2">
    <location>
        <begin position="492"/>
        <end position="501"/>
    </location>
</feature>
<dbReference type="AlphaFoldDB" id="A0AAP4CAW0"/>
<evidence type="ECO:0000256" key="2">
    <source>
        <dbReference type="SAM" id="MobiDB-lite"/>
    </source>
</evidence>
<accession>A0AAP4CAW0</accession>
<comment type="similarity">
    <text evidence="1">Belongs to the LytR/CpsA/Psr (LCP) family.</text>
</comment>
<evidence type="ECO:0000256" key="1">
    <source>
        <dbReference type="ARBA" id="ARBA00006068"/>
    </source>
</evidence>
<evidence type="ECO:0000313" key="6">
    <source>
        <dbReference type="Proteomes" id="UP001240483"/>
    </source>
</evidence>
<gene>
    <name evidence="5" type="ORF">QP116_03935</name>
</gene>
<comment type="caution">
    <text evidence="5">The sequence shown here is derived from an EMBL/GenBank/DDBJ whole genome shotgun (WGS) entry which is preliminary data.</text>
</comment>
<dbReference type="InterPro" id="IPR004474">
    <property type="entry name" value="LytR_CpsA_psr"/>
</dbReference>
<dbReference type="NCBIfam" id="TIGR00350">
    <property type="entry name" value="lytR_cpsA_psr"/>
    <property type="match status" value="1"/>
</dbReference>
<reference evidence="5" key="1">
    <citation type="submission" date="2023-05" db="EMBL/GenBank/DDBJ databases">
        <title>Cataloging the Phylogenetic Diversity of Human Bladder Bacteria.</title>
        <authorList>
            <person name="Du J."/>
        </authorList>
    </citation>
    <scope>NUCLEOTIDE SEQUENCE</scope>
    <source>
        <strain evidence="5">UMB9978</strain>
    </source>
</reference>
<evidence type="ECO:0000313" key="5">
    <source>
        <dbReference type="EMBL" id="MDK6274896.1"/>
    </source>
</evidence>
<dbReference type="InterPro" id="IPR050922">
    <property type="entry name" value="LytR/CpsA/Psr_CW_biosynth"/>
</dbReference>
<dbReference type="PANTHER" id="PTHR33392:SF6">
    <property type="entry name" value="POLYISOPRENYL-TEICHOIC ACID--PEPTIDOGLYCAN TEICHOIC ACID TRANSFERASE TAGU"/>
    <property type="match status" value="1"/>
</dbReference>